<keyword evidence="2" id="KW-1185">Reference proteome</keyword>
<gene>
    <name evidence="1" type="ORF">Taro_036271</name>
</gene>
<organism evidence="1 2">
    <name type="scientific">Colocasia esculenta</name>
    <name type="common">Wild taro</name>
    <name type="synonym">Arum esculentum</name>
    <dbReference type="NCBI Taxonomy" id="4460"/>
    <lineage>
        <taxon>Eukaryota</taxon>
        <taxon>Viridiplantae</taxon>
        <taxon>Streptophyta</taxon>
        <taxon>Embryophyta</taxon>
        <taxon>Tracheophyta</taxon>
        <taxon>Spermatophyta</taxon>
        <taxon>Magnoliopsida</taxon>
        <taxon>Liliopsida</taxon>
        <taxon>Araceae</taxon>
        <taxon>Aroideae</taxon>
        <taxon>Colocasieae</taxon>
        <taxon>Colocasia</taxon>
    </lineage>
</organism>
<dbReference type="EMBL" id="NMUH01003043">
    <property type="protein sequence ID" value="MQM03483.1"/>
    <property type="molecule type" value="Genomic_DNA"/>
</dbReference>
<evidence type="ECO:0000313" key="2">
    <source>
        <dbReference type="Proteomes" id="UP000652761"/>
    </source>
</evidence>
<reference evidence="1" key="1">
    <citation type="submission" date="2017-07" db="EMBL/GenBank/DDBJ databases">
        <title>Taro Niue Genome Assembly and Annotation.</title>
        <authorList>
            <person name="Atibalentja N."/>
            <person name="Keating K."/>
            <person name="Fields C.J."/>
        </authorList>
    </citation>
    <scope>NUCLEOTIDE SEQUENCE</scope>
    <source>
        <strain evidence="1">Niue_2</strain>
        <tissue evidence="1">Leaf</tissue>
    </source>
</reference>
<comment type="caution">
    <text evidence="1">The sequence shown here is derived from an EMBL/GenBank/DDBJ whole genome shotgun (WGS) entry which is preliminary data.</text>
</comment>
<dbReference type="AlphaFoldDB" id="A0A843VWZ1"/>
<accession>A0A843VWZ1</accession>
<name>A0A843VWZ1_COLES</name>
<sequence>MLSGSNDSLDYVNAWRGNKTESLMISPFPRFSDSNVSLDYENAWWGNNTESACHGDRKLCSTWHENYSPGETRIFARSANGTAREAPIQNWHFDPVSTRPHSTISDSAQKFLSGSVVAGRRCARIRTPLRSNRYRNHLCDYNSESTLRDVRHDDGFAEFCSRADILPWSVCTSTPIVIPLE</sequence>
<dbReference type="Proteomes" id="UP000652761">
    <property type="component" value="Unassembled WGS sequence"/>
</dbReference>
<evidence type="ECO:0000313" key="1">
    <source>
        <dbReference type="EMBL" id="MQM03483.1"/>
    </source>
</evidence>
<proteinExistence type="predicted"/>
<protein>
    <submittedName>
        <fullName evidence="1">Uncharacterized protein</fullName>
    </submittedName>
</protein>